<gene>
    <name evidence="1" type="ORF">O2N63_17180</name>
</gene>
<keyword evidence="2" id="KW-1185">Reference proteome</keyword>
<accession>A0ABT4W5Q8</accession>
<comment type="caution">
    <text evidence="1">The sequence shown here is derived from an EMBL/GenBank/DDBJ whole genome shotgun (WGS) entry which is preliminary data.</text>
</comment>
<evidence type="ECO:0000313" key="1">
    <source>
        <dbReference type="EMBL" id="MDA5095826.1"/>
    </source>
</evidence>
<dbReference type="Proteomes" id="UP001528040">
    <property type="component" value="Unassembled WGS sequence"/>
</dbReference>
<dbReference type="EMBL" id="JAQIIO010000017">
    <property type="protein sequence ID" value="MDA5095826.1"/>
    <property type="molecule type" value="Genomic_DNA"/>
</dbReference>
<dbReference type="RefSeq" id="WP_271055536.1">
    <property type="nucleotide sequence ID" value="NZ_JAQIIO010000017.1"/>
</dbReference>
<proteinExistence type="predicted"/>
<organism evidence="1 2">
    <name type="scientific">Aliiroseovarius salicola</name>
    <dbReference type="NCBI Taxonomy" id="3009082"/>
    <lineage>
        <taxon>Bacteria</taxon>
        <taxon>Pseudomonadati</taxon>
        <taxon>Pseudomonadota</taxon>
        <taxon>Alphaproteobacteria</taxon>
        <taxon>Rhodobacterales</taxon>
        <taxon>Paracoccaceae</taxon>
        <taxon>Aliiroseovarius</taxon>
    </lineage>
</organism>
<sequence>MAGGVFSYVAFSGEAIGNVADSFHPFNERALASNLNSSKPVAADLIEMLGEGEFDWYLLENLKGASKIPLEMADLELMGSGSTYRFTYTTLLGD</sequence>
<protein>
    <submittedName>
        <fullName evidence="1">Uncharacterized protein</fullName>
    </submittedName>
</protein>
<reference evidence="1 2" key="1">
    <citation type="submission" date="2023-01" db="EMBL/GenBank/DDBJ databases">
        <authorList>
            <person name="Yoon J.-W."/>
        </authorList>
    </citation>
    <scope>NUCLEOTIDE SEQUENCE [LARGE SCALE GENOMIC DNA]</scope>
    <source>
        <strain evidence="1 2">KMU-50</strain>
    </source>
</reference>
<name>A0ABT4W5Q8_9RHOB</name>
<evidence type="ECO:0000313" key="2">
    <source>
        <dbReference type="Proteomes" id="UP001528040"/>
    </source>
</evidence>